<accession>A0A6J6JPV7</accession>
<protein>
    <submittedName>
        <fullName evidence="1">Unannotated protein</fullName>
    </submittedName>
</protein>
<organism evidence="1">
    <name type="scientific">freshwater metagenome</name>
    <dbReference type="NCBI Taxonomy" id="449393"/>
    <lineage>
        <taxon>unclassified sequences</taxon>
        <taxon>metagenomes</taxon>
        <taxon>ecological metagenomes</taxon>
    </lineage>
</organism>
<proteinExistence type="predicted"/>
<dbReference type="AlphaFoldDB" id="A0A6J6JPV7"/>
<dbReference type="Pfam" id="PF11452">
    <property type="entry name" value="DUF3000"/>
    <property type="match status" value="1"/>
</dbReference>
<dbReference type="InterPro" id="IPR021555">
    <property type="entry name" value="DUF3000"/>
</dbReference>
<evidence type="ECO:0000313" key="1">
    <source>
        <dbReference type="EMBL" id="CAB4638384.1"/>
    </source>
</evidence>
<sequence>MDITISPDVSAEFQAAVDAIRSAEVRDEIHLKQIEEPEKLATHAIAFSAHIVEELATPADAGTGRFVLLWEPEMQEAWGSRFRVVCFAKSPLETNIGADELGSDIAWAWLTDALSNRHAEYSNAAGTATRIISSGYGSLASQADHAELEVRASWSPQSFEIGQHIEAWQDLVCIMSGFAHLPQGVSSIAPRNNR</sequence>
<gene>
    <name evidence="1" type="ORF">UFOPK2001_00993</name>
</gene>
<name>A0A6J6JPV7_9ZZZZ</name>
<reference evidence="1" key="1">
    <citation type="submission" date="2020-05" db="EMBL/GenBank/DDBJ databases">
        <authorList>
            <person name="Chiriac C."/>
            <person name="Salcher M."/>
            <person name="Ghai R."/>
            <person name="Kavagutti S V."/>
        </authorList>
    </citation>
    <scope>NUCLEOTIDE SEQUENCE</scope>
</reference>
<dbReference type="EMBL" id="CAEZVN010000116">
    <property type="protein sequence ID" value="CAB4638384.1"/>
    <property type="molecule type" value="Genomic_DNA"/>
</dbReference>